<keyword evidence="1" id="KW-1015">Disulfide bond</keyword>
<dbReference type="Bgee" id="ENSAMXG00000036363">
    <property type="expression patterns" value="Expressed in head kidney"/>
</dbReference>
<dbReference type="PANTHER" id="PTHR45784">
    <property type="entry name" value="C-TYPE LECTIN DOMAIN FAMILY 20 MEMBER A-RELATED"/>
    <property type="match status" value="1"/>
</dbReference>
<dbReference type="GeneTree" id="ENSGT01100000263473"/>
<dbReference type="InterPro" id="IPR016186">
    <property type="entry name" value="C-type_lectin-like/link_sf"/>
</dbReference>
<evidence type="ECO:0000259" key="2">
    <source>
        <dbReference type="PROSITE" id="PS50041"/>
    </source>
</evidence>
<proteinExistence type="predicted"/>
<dbReference type="AlphaFoldDB" id="A0A3B1KH55"/>
<name>A0A3B1KH55_ASTMX</name>
<evidence type="ECO:0000256" key="1">
    <source>
        <dbReference type="ARBA" id="ARBA00023157"/>
    </source>
</evidence>
<dbReference type="PROSITE" id="PS50041">
    <property type="entry name" value="C_TYPE_LECTIN_2"/>
    <property type="match status" value="1"/>
</dbReference>
<organism evidence="3 4">
    <name type="scientific">Astyanax mexicanus</name>
    <name type="common">Blind cave fish</name>
    <name type="synonym">Astyanax fasciatus mexicanus</name>
    <dbReference type="NCBI Taxonomy" id="7994"/>
    <lineage>
        <taxon>Eukaryota</taxon>
        <taxon>Metazoa</taxon>
        <taxon>Chordata</taxon>
        <taxon>Craniata</taxon>
        <taxon>Vertebrata</taxon>
        <taxon>Euteleostomi</taxon>
        <taxon>Actinopterygii</taxon>
        <taxon>Neopterygii</taxon>
        <taxon>Teleostei</taxon>
        <taxon>Ostariophysi</taxon>
        <taxon>Characiformes</taxon>
        <taxon>Characoidei</taxon>
        <taxon>Acestrorhamphidae</taxon>
        <taxon>Acestrorhamphinae</taxon>
        <taxon>Astyanax</taxon>
    </lineage>
</organism>
<dbReference type="PROSITE" id="PS00615">
    <property type="entry name" value="C_TYPE_LECTIN_1"/>
    <property type="match status" value="1"/>
</dbReference>
<keyword evidence="4" id="KW-1185">Reference proteome</keyword>
<dbReference type="Proteomes" id="UP000018467">
    <property type="component" value="Unassembled WGS sequence"/>
</dbReference>
<reference evidence="3" key="3">
    <citation type="submission" date="2025-08" db="UniProtKB">
        <authorList>
            <consortium name="Ensembl"/>
        </authorList>
    </citation>
    <scope>IDENTIFICATION</scope>
</reference>
<dbReference type="InterPro" id="IPR001304">
    <property type="entry name" value="C-type_lectin-like"/>
</dbReference>
<dbReference type="SUPFAM" id="SSF56436">
    <property type="entry name" value="C-type lectin-like"/>
    <property type="match status" value="1"/>
</dbReference>
<dbReference type="InterPro" id="IPR016187">
    <property type="entry name" value="CTDL_fold"/>
</dbReference>
<reference evidence="4" key="2">
    <citation type="journal article" date="2014" name="Nat. Commun.">
        <title>The cavefish genome reveals candidate genes for eye loss.</title>
        <authorList>
            <person name="McGaugh S.E."/>
            <person name="Gross J.B."/>
            <person name="Aken B."/>
            <person name="Blin M."/>
            <person name="Borowsky R."/>
            <person name="Chalopin D."/>
            <person name="Hinaux H."/>
            <person name="Jeffery W.R."/>
            <person name="Keene A."/>
            <person name="Ma L."/>
            <person name="Minx P."/>
            <person name="Murphy D."/>
            <person name="O'Quin K.E."/>
            <person name="Retaux S."/>
            <person name="Rohner N."/>
            <person name="Searle S.M."/>
            <person name="Stahl B.A."/>
            <person name="Tabin C."/>
            <person name="Volff J.N."/>
            <person name="Yoshizawa M."/>
            <person name="Warren W.C."/>
        </authorList>
    </citation>
    <scope>NUCLEOTIDE SEQUENCE [LARGE SCALE GENOMIC DNA]</scope>
    <source>
        <strain evidence="4">female</strain>
    </source>
</reference>
<accession>A0A3B1KH55</accession>
<dbReference type="InterPro" id="IPR018378">
    <property type="entry name" value="C-type_lectin_CS"/>
</dbReference>
<dbReference type="PANTHER" id="PTHR45784:SF3">
    <property type="entry name" value="C-TYPE LECTIN DOMAIN FAMILY 4 MEMBER K-LIKE-RELATED"/>
    <property type="match status" value="1"/>
</dbReference>
<evidence type="ECO:0000313" key="4">
    <source>
        <dbReference type="Proteomes" id="UP000018467"/>
    </source>
</evidence>
<dbReference type="SMART" id="SM00034">
    <property type="entry name" value="CLECT"/>
    <property type="match status" value="1"/>
</dbReference>
<feature type="domain" description="C-type lectin" evidence="2">
    <location>
        <begin position="28"/>
        <end position="134"/>
    </location>
</feature>
<reference evidence="3" key="4">
    <citation type="submission" date="2025-09" db="UniProtKB">
        <authorList>
            <consortium name="Ensembl"/>
        </authorList>
    </citation>
    <scope>IDENTIFICATION</scope>
</reference>
<dbReference type="InParanoid" id="A0A3B1KH55"/>
<evidence type="ECO:0000313" key="3">
    <source>
        <dbReference type="Ensembl" id="ENSAMXP00000053201.1"/>
    </source>
</evidence>
<sequence length="146" mass="17377">ELILLRSLYKKIQAYISFCLSEKKTNRYVYINESKTWRKAQSYCREHHTDLPSVRNQIENQQIWSVLEAGERIWIGLFNDSWKWSDQSSSSFRYWDSNQPDNHVGKENCITTIITKQGHWNNDNCDTSHQFICHESEKNLLCNVLC</sequence>
<reference evidence="4" key="1">
    <citation type="submission" date="2013-03" db="EMBL/GenBank/DDBJ databases">
        <authorList>
            <person name="Jeffery W."/>
            <person name="Warren W."/>
            <person name="Wilson R.K."/>
        </authorList>
    </citation>
    <scope>NUCLEOTIDE SEQUENCE</scope>
    <source>
        <strain evidence="4">female</strain>
    </source>
</reference>
<dbReference type="Ensembl" id="ENSAMXT00000039034.1">
    <property type="protein sequence ID" value="ENSAMXP00000053201.1"/>
    <property type="gene ID" value="ENSAMXG00000036363.1"/>
</dbReference>
<dbReference type="Gene3D" id="3.10.100.10">
    <property type="entry name" value="Mannose-Binding Protein A, subunit A"/>
    <property type="match status" value="1"/>
</dbReference>
<protein>
    <recommendedName>
        <fullName evidence="2">C-type lectin domain-containing protein</fullName>
    </recommendedName>
</protein>
<dbReference type="Pfam" id="PF00059">
    <property type="entry name" value="Lectin_C"/>
    <property type="match status" value="1"/>
</dbReference>